<name>A0ABR8E3F1_9NOSO</name>
<evidence type="ECO:0000256" key="1">
    <source>
        <dbReference type="SAM" id="MobiDB-lite"/>
    </source>
</evidence>
<feature type="non-terminal residue" evidence="2">
    <location>
        <position position="1"/>
    </location>
</feature>
<gene>
    <name evidence="2" type="ORF">H6G97_45835</name>
</gene>
<feature type="region of interest" description="Disordered" evidence="1">
    <location>
        <begin position="334"/>
        <end position="353"/>
    </location>
</feature>
<dbReference type="Pfam" id="PF00805">
    <property type="entry name" value="Pentapeptide"/>
    <property type="match status" value="3"/>
</dbReference>
<keyword evidence="3" id="KW-1185">Reference proteome</keyword>
<organism evidence="2 3">
    <name type="scientific">Nostoc flagelliforme FACHB-838</name>
    <dbReference type="NCBI Taxonomy" id="2692904"/>
    <lineage>
        <taxon>Bacteria</taxon>
        <taxon>Bacillati</taxon>
        <taxon>Cyanobacteriota</taxon>
        <taxon>Cyanophyceae</taxon>
        <taxon>Nostocales</taxon>
        <taxon>Nostocaceae</taxon>
        <taxon>Nostoc</taxon>
    </lineage>
</organism>
<dbReference type="InterPro" id="IPR001646">
    <property type="entry name" value="5peptide_repeat"/>
</dbReference>
<accession>A0ABR8E3F1</accession>
<reference evidence="2 3" key="1">
    <citation type="journal article" date="2020" name="ISME J.">
        <title>Comparative genomics reveals insights into cyanobacterial evolution and habitat adaptation.</title>
        <authorList>
            <person name="Chen M.Y."/>
            <person name="Teng W.K."/>
            <person name="Zhao L."/>
            <person name="Hu C.X."/>
            <person name="Zhou Y.K."/>
            <person name="Han B.P."/>
            <person name="Song L.R."/>
            <person name="Shu W.S."/>
        </authorList>
    </citation>
    <scope>NUCLEOTIDE SEQUENCE [LARGE SCALE GENOMIC DNA]</scope>
    <source>
        <strain evidence="2 3">FACHB-838</strain>
    </source>
</reference>
<protein>
    <submittedName>
        <fullName evidence="2">Pentapeptide repeat-containing protein</fullName>
    </submittedName>
</protein>
<dbReference type="Proteomes" id="UP000623440">
    <property type="component" value="Unassembled WGS sequence"/>
</dbReference>
<dbReference type="PANTHER" id="PTHR14136:SF17">
    <property type="entry name" value="BTB_POZ DOMAIN-CONTAINING PROTEIN KCTD9"/>
    <property type="match status" value="1"/>
</dbReference>
<dbReference type="SUPFAM" id="SSF141571">
    <property type="entry name" value="Pentapeptide repeat-like"/>
    <property type="match status" value="1"/>
</dbReference>
<evidence type="ECO:0000313" key="2">
    <source>
        <dbReference type="EMBL" id="MBD2536229.1"/>
    </source>
</evidence>
<dbReference type="PANTHER" id="PTHR14136">
    <property type="entry name" value="BTB_POZ DOMAIN-CONTAINING PROTEIN KCTD9"/>
    <property type="match status" value="1"/>
</dbReference>
<dbReference type="RefSeq" id="WP_190946973.1">
    <property type="nucleotide sequence ID" value="NZ_JACJSI010000416.1"/>
</dbReference>
<dbReference type="Gene3D" id="2.160.20.80">
    <property type="entry name" value="E3 ubiquitin-protein ligase SopA"/>
    <property type="match status" value="2"/>
</dbReference>
<sequence>HKSFGEFLCAQRLIKSFEKWIRVDPESRREDFWITDKQLFEEIYDLLSYGGLAREIVEYLIALIDAKENFQLQSLFKRLEEFYLDWIQGKFINESSKNLPLAQMQKLQKQGLVIGLKEVDIFTGLNVMILLLELHRYTQTQDELKDKVAFFPCGERDSKNFDSERLFRIIGYSSTTAVTTFTARVGYFLSSANLSDAYLSGANLSGANLSSANLSDAYLFGATLTNTNFSGANLSGANLSGAIFSGAILSGANLSGANLSGAILSGSRILDRNFNGANPNLSGANLSGANLSGANLSGANLSGANLLNITWDEHTNWDNVRLLDKARNIPESLLSQLNSTPQPSSSPDTPPSV</sequence>
<proteinExistence type="predicted"/>
<dbReference type="EMBL" id="JACJSI010000416">
    <property type="protein sequence ID" value="MBD2536229.1"/>
    <property type="molecule type" value="Genomic_DNA"/>
</dbReference>
<evidence type="ECO:0000313" key="3">
    <source>
        <dbReference type="Proteomes" id="UP000623440"/>
    </source>
</evidence>
<comment type="caution">
    <text evidence="2">The sequence shown here is derived from an EMBL/GenBank/DDBJ whole genome shotgun (WGS) entry which is preliminary data.</text>
</comment>
<dbReference type="InterPro" id="IPR051082">
    <property type="entry name" value="Pentapeptide-BTB/POZ_domain"/>
</dbReference>